<proteinExistence type="predicted"/>
<name>A0A2U2DG43_9HYPH</name>
<gene>
    <name evidence="1" type="ORF">DEM27_31640</name>
</gene>
<dbReference type="Gene3D" id="3.40.1350.10">
    <property type="match status" value="1"/>
</dbReference>
<dbReference type="Proteomes" id="UP000245252">
    <property type="component" value="Unassembled WGS sequence"/>
</dbReference>
<comment type="caution">
    <text evidence="1">The sequence shown here is derived from an EMBL/GenBank/DDBJ whole genome shotgun (WGS) entry which is preliminary data.</text>
</comment>
<dbReference type="GO" id="GO:0003676">
    <property type="term" value="F:nucleic acid binding"/>
    <property type="evidence" value="ECO:0007669"/>
    <property type="project" value="InterPro"/>
</dbReference>
<keyword evidence="2" id="KW-1185">Reference proteome</keyword>
<dbReference type="EMBL" id="QFBC01000028">
    <property type="protein sequence ID" value="PWE52295.1"/>
    <property type="molecule type" value="Genomic_DNA"/>
</dbReference>
<organism evidence="1 2">
    <name type="scientific">Metarhizobium album</name>
    <dbReference type="NCBI Taxonomy" id="2182425"/>
    <lineage>
        <taxon>Bacteria</taxon>
        <taxon>Pseudomonadati</taxon>
        <taxon>Pseudomonadota</taxon>
        <taxon>Alphaproteobacteria</taxon>
        <taxon>Hyphomicrobiales</taxon>
        <taxon>Rhizobiaceae</taxon>
        <taxon>Metarhizobium</taxon>
    </lineage>
</organism>
<dbReference type="RefSeq" id="WP_109462218.1">
    <property type="nucleotide sequence ID" value="NZ_QFBC01000028.1"/>
</dbReference>
<dbReference type="InterPro" id="IPR011856">
    <property type="entry name" value="tRNA_endonuc-like_dom_sf"/>
</dbReference>
<dbReference type="OrthoDB" id="8233990at2"/>
<dbReference type="AlphaFoldDB" id="A0A2U2DG43"/>
<evidence type="ECO:0000313" key="2">
    <source>
        <dbReference type="Proteomes" id="UP000245252"/>
    </source>
</evidence>
<protein>
    <submittedName>
        <fullName evidence="1">Oxidoreductase</fullName>
    </submittedName>
</protein>
<evidence type="ECO:0000313" key="1">
    <source>
        <dbReference type="EMBL" id="PWE52295.1"/>
    </source>
</evidence>
<sequence>MPRQSRQSTTKRATTQTARIGGVRKVIKTRADGKVTITDALPLEWELQAAQCRALRDMPEYGKQFLFAGDQNAAKRGQTASAQAKAAGMTAGEPDLRIYLKGGRLGLIENKVGRAALEPSQVTRHPALAALGHPVVVVRAVTEDDAAAQAVALVRKWLAGNDNEPSC</sequence>
<accession>A0A2U2DG43</accession>
<reference evidence="1 2" key="1">
    <citation type="submission" date="2018-05" db="EMBL/GenBank/DDBJ databases">
        <title>The draft genome of strain NS-104.</title>
        <authorList>
            <person name="Hang P."/>
            <person name="Jiang J."/>
        </authorList>
    </citation>
    <scope>NUCLEOTIDE SEQUENCE [LARGE SCALE GENOMIC DNA]</scope>
    <source>
        <strain evidence="1 2">NS-104</strain>
    </source>
</reference>